<dbReference type="Proteomes" id="UP000194225">
    <property type="component" value="Unassembled WGS sequence"/>
</dbReference>
<dbReference type="EMBL" id="MIGA01000001">
    <property type="protein sequence ID" value="OSY48310.1"/>
    <property type="molecule type" value="Genomic_DNA"/>
</dbReference>
<evidence type="ECO:0000313" key="3">
    <source>
        <dbReference type="Proteomes" id="UP000194225"/>
    </source>
</evidence>
<evidence type="ECO:0000313" key="2">
    <source>
        <dbReference type="EMBL" id="QEV56055.1"/>
    </source>
</evidence>
<proteinExistence type="predicted"/>
<dbReference type="AlphaFoldDB" id="A0AAE6TQV0"/>
<evidence type="ECO:0000313" key="4">
    <source>
        <dbReference type="Proteomes" id="UP000325458"/>
    </source>
</evidence>
<dbReference type="Proteomes" id="UP000325458">
    <property type="component" value="Chromosome"/>
</dbReference>
<keyword evidence="3" id="KW-1185">Reference proteome</keyword>
<reference evidence="1 3" key="1">
    <citation type="submission" date="2016-09" db="EMBL/GenBank/DDBJ databases">
        <title>Streptomyces platensis DSM40041, a candidate organism with high potential of specific P450 cytochromes.</title>
        <authorList>
            <person name="Grumaz C."/>
            <person name="Vainshtein Y."/>
            <person name="Kirstahler P."/>
            <person name="Sohn K."/>
        </authorList>
    </citation>
    <scope>NUCLEOTIDE SEQUENCE [LARGE SCALE GENOMIC DNA]</scope>
    <source>
        <strain evidence="1 3">DSM 40041</strain>
    </source>
</reference>
<evidence type="ECO:0000313" key="1">
    <source>
        <dbReference type="EMBL" id="OSY48310.1"/>
    </source>
</evidence>
<dbReference type="EMBL" id="CP023691">
    <property type="protein sequence ID" value="QEV56055.1"/>
    <property type="molecule type" value="Genomic_DNA"/>
</dbReference>
<accession>A0AAE6TQV0</accession>
<name>A0AAE6TQV0_STRPT</name>
<dbReference type="GeneID" id="90928354"/>
<organism evidence="2 4">
    <name type="scientific">Streptomyces platensis</name>
    <dbReference type="NCBI Taxonomy" id="58346"/>
    <lineage>
        <taxon>Bacteria</taxon>
        <taxon>Bacillati</taxon>
        <taxon>Actinomycetota</taxon>
        <taxon>Actinomycetes</taxon>
        <taxon>Kitasatosporales</taxon>
        <taxon>Streptomycetaceae</taxon>
        <taxon>Streptomyces</taxon>
    </lineage>
</organism>
<evidence type="ECO:0008006" key="5">
    <source>
        <dbReference type="Google" id="ProtNLM"/>
    </source>
</evidence>
<protein>
    <recommendedName>
        <fullName evidence="5">CdiI immunity protein domain-containing protein</fullName>
    </recommendedName>
</protein>
<sequence length="210" mass="23552">MERSTDFTFGIPWIMNFFHQDWTLDAASEPEAVSNQFVEELHPASVLLVRRDARSLLKGLPAKHITVLWEACAQNGEYFFRPDRVPDGAEWMRQVIQVCDAWLSRRPDTPTLTGPDLDEGRGLADEVLSTVTEFNGILDQKVTAALTECVRGCTPDLAFRLLLQALPIKSAAMFPDAVNVSEAQYARLEALGRAFHYGEFVVSDVKHLTE</sequence>
<gene>
    <name evidence="1" type="ORF">BG653_00187</name>
    <name evidence="2" type="ORF">CP981_34600</name>
</gene>
<dbReference type="KEGG" id="spla:CP981_34600"/>
<reference evidence="2 4" key="2">
    <citation type="submission" date="2017-09" db="EMBL/GenBank/DDBJ databases">
        <authorList>
            <person name="Lee N."/>
            <person name="Cho B.-K."/>
        </authorList>
    </citation>
    <scope>NUCLEOTIDE SEQUENCE [LARGE SCALE GENOMIC DNA]</scope>
    <source>
        <strain evidence="2 4">ATCC 23948</strain>
    </source>
</reference>
<dbReference type="RefSeq" id="WP_085922246.1">
    <property type="nucleotide sequence ID" value="NZ_BAABSS010000001.1"/>
</dbReference>